<proteinExistence type="predicted"/>
<evidence type="ECO:0000259" key="2">
    <source>
        <dbReference type="Pfam" id="PF01648"/>
    </source>
</evidence>
<keyword evidence="5" id="KW-1185">Reference proteome</keyword>
<dbReference type="PANTHER" id="PTHR38096">
    <property type="entry name" value="ENTEROBACTIN SYNTHASE COMPONENT D"/>
    <property type="match status" value="1"/>
</dbReference>
<accession>A0ABV3V5G6</accession>
<evidence type="ECO:0000313" key="5">
    <source>
        <dbReference type="Proteomes" id="UP001558481"/>
    </source>
</evidence>
<protein>
    <submittedName>
        <fullName evidence="4">4'-phosphopantetheinyl transferase superfamily protein</fullName>
    </submittedName>
</protein>
<dbReference type="SUPFAM" id="SSF56214">
    <property type="entry name" value="4'-phosphopantetheinyl transferase"/>
    <property type="match status" value="1"/>
</dbReference>
<dbReference type="PANTHER" id="PTHR38096:SF1">
    <property type="entry name" value="ENTEROBACTIN SYNTHASE COMPONENT D"/>
    <property type="match status" value="1"/>
</dbReference>
<evidence type="ECO:0000313" key="4">
    <source>
        <dbReference type="EMBL" id="MEX3596005.1"/>
    </source>
</evidence>
<dbReference type="InterPro" id="IPR037143">
    <property type="entry name" value="4-PPantetheinyl_Trfase_dom_sf"/>
</dbReference>
<dbReference type="InterPro" id="IPR008278">
    <property type="entry name" value="4-PPantetheinyl_Trfase_dom"/>
</dbReference>
<dbReference type="InterPro" id="IPR003542">
    <property type="entry name" value="Enbac_synth_compD-like"/>
</dbReference>
<feature type="domain" description="4'-phosphopantetheinyl transferase" evidence="2">
    <location>
        <begin position="102"/>
        <end position="176"/>
    </location>
</feature>
<comment type="caution">
    <text evidence="4">The sequence shown here is derived from an EMBL/GenBank/DDBJ whole genome shotgun (WGS) entry which is preliminary data.</text>
</comment>
<dbReference type="GO" id="GO:0016740">
    <property type="term" value="F:transferase activity"/>
    <property type="evidence" value="ECO:0007669"/>
    <property type="project" value="UniProtKB-KW"/>
</dbReference>
<dbReference type="Pfam" id="PF17837">
    <property type="entry name" value="4PPT_N"/>
    <property type="match status" value="1"/>
</dbReference>
<dbReference type="EMBL" id="JAYWLU010000021">
    <property type="protein sequence ID" value="MEX3596005.1"/>
    <property type="molecule type" value="Genomic_DNA"/>
</dbReference>
<evidence type="ECO:0000259" key="3">
    <source>
        <dbReference type="Pfam" id="PF17837"/>
    </source>
</evidence>
<dbReference type="Proteomes" id="UP001558481">
    <property type="component" value="Unassembled WGS sequence"/>
</dbReference>
<gene>
    <name evidence="4" type="ORF">VVR66_14910</name>
</gene>
<dbReference type="RefSeq" id="WP_368630074.1">
    <property type="nucleotide sequence ID" value="NZ_JAYWLU010000021.1"/>
</dbReference>
<sequence length="225" mass="24236">MITLQRCGNGVVLAFTDAEWDVGDVFEEEVALVRDAVPSRRAEFLTVRHCARQALHAIGHGRRAILPGSDRAPMWPDDVHGSLTHCHGMRAAAVVSADHARSVGLDAEPWEPIPGDILDLVASPEEQDRLGARFLSGVGGRLIFSAKEAAFKAMHTLGTTAMEPHELFVDLDAASIAVDLSSNGSFVVTHVDTGLRVCGVWDQRSDTLMTFVRVPAEPLPSRIAG</sequence>
<keyword evidence="1 4" id="KW-0808">Transferase</keyword>
<dbReference type="Pfam" id="PF01648">
    <property type="entry name" value="ACPS"/>
    <property type="match status" value="1"/>
</dbReference>
<reference evidence="4 5" key="1">
    <citation type="journal article" date="2024" name="Fungal Genet. Biol.">
        <title>The porcine skin microbiome exhibits broad fungal antagonism.</title>
        <authorList>
            <person name="De La Cruz K.F."/>
            <person name="Townsend E.C."/>
            <person name="Alex Cheong J.Z."/>
            <person name="Salamzade R."/>
            <person name="Liu A."/>
            <person name="Sandstrom S."/>
            <person name="Davila E."/>
            <person name="Huang L."/>
            <person name="Xu K.H."/>
            <person name="Wu S.Y."/>
            <person name="Meudt J.J."/>
            <person name="Shanmuganayagam D."/>
            <person name="Gibson A.L.F."/>
            <person name="Kalan L.R."/>
        </authorList>
    </citation>
    <scope>NUCLEOTIDE SEQUENCE [LARGE SCALE GENOMIC DNA]</scope>
    <source>
        <strain evidence="4 5">LK2625</strain>
    </source>
</reference>
<name>A0ABV3V5G6_9MICC</name>
<evidence type="ECO:0000256" key="1">
    <source>
        <dbReference type="ARBA" id="ARBA00022679"/>
    </source>
</evidence>
<dbReference type="PRINTS" id="PR01399">
    <property type="entry name" value="ENTSNTHTASED"/>
</dbReference>
<organism evidence="4 5">
    <name type="scientific">Kocuria carniphila</name>
    <dbReference type="NCBI Taxonomy" id="262208"/>
    <lineage>
        <taxon>Bacteria</taxon>
        <taxon>Bacillati</taxon>
        <taxon>Actinomycetota</taxon>
        <taxon>Actinomycetes</taxon>
        <taxon>Micrococcales</taxon>
        <taxon>Micrococcaceae</taxon>
        <taxon>Kocuria</taxon>
    </lineage>
</organism>
<dbReference type="InterPro" id="IPR041354">
    <property type="entry name" value="4PPT_N"/>
</dbReference>
<feature type="domain" description="4'-phosphopantetheinyl transferase N-terminal" evidence="3">
    <location>
        <begin position="28"/>
        <end position="94"/>
    </location>
</feature>